<name>Q6R5G3_MOUSE</name>
<evidence type="ECO:0000313" key="1">
    <source>
        <dbReference type="EMBL" id="AAR87790.1"/>
    </source>
</evidence>
<reference evidence="1" key="1">
    <citation type="journal article" date="2003" name="PLoS Biol.">
        <title>Transcriptome analysis of mouse stem cells and early embryos.</title>
        <authorList>
            <person name="Sharov A.A."/>
            <person name="Piao Y."/>
            <person name="Matoba R."/>
            <person name="Dudekula D.B."/>
            <person name="Qian Y."/>
            <person name="VanBuren V."/>
            <person name="Falco G."/>
            <person name="Martin P.R."/>
            <person name="Stagg C.A."/>
            <person name="Bassey U.C."/>
            <person name="Wang Y."/>
            <person name="Carter M.G."/>
            <person name="Hamatani T."/>
            <person name="Aiba K."/>
            <person name="Akutsu H."/>
            <person name="Sharova L."/>
            <person name="Tanaka T.S."/>
            <person name="Kimber W.L."/>
            <person name="Yoshikawa T."/>
            <person name="Jaradat S.A."/>
            <person name="Pantano S."/>
            <person name="Nagaraja R."/>
            <person name="Boheler K.R."/>
            <person name="Taub D."/>
            <person name="Hodes R.J."/>
            <person name="Longo D.L."/>
            <person name="Schlessinger D."/>
            <person name="Keller J."/>
            <person name="Klotz E."/>
            <person name="Kelsoe G."/>
            <person name="Umezawa A."/>
            <person name="Vescovi A.L."/>
            <person name="Rossant J."/>
            <person name="Kunath T."/>
            <person name="Hogan B.L.M."/>
            <person name="Curci A."/>
            <person name="D'Urso M."/>
            <person name="Kelso J."/>
            <person name="Hide W."/>
            <person name="Ko M.S.H."/>
        </authorList>
    </citation>
    <scope>NUCLEOTIDE SEQUENCE</scope>
    <source>
        <strain evidence="1">129/Sv x 129/Sv-CP</strain>
    </source>
</reference>
<organism evidence="1">
    <name type="scientific">Mus musculus</name>
    <name type="common">Mouse</name>
    <dbReference type="NCBI Taxonomy" id="10090"/>
    <lineage>
        <taxon>Eukaryota</taxon>
        <taxon>Metazoa</taxon>
        <taxon>Chordata</taxon>
        <taxon>Craniata</taxon>
        <taxon>Vertebrata</taxon>
        <taxon>Euteleostomi</taxon>
        <taxon>Mammalia</taxon>
        <taxon>Eutheria</taxon>
        <taxon>Euarchontoglires</taxon>
        <taxon>Glires</taxon>
        <taxon>Rodentia</taxon>
        <taxon>Myomorpha</taxon>
        <taxon>Muroidea</taxon>
        <taxon>Muridae</taxon>
        <taxon>Murinae</taxon>
        <taxon>Mus</taxon>
        <taxon>Mus</taxon>
    </lineage>
</organism>
<sequence>MTLNMQDLYITIFEFLKFFFKSFFLTYSLYSPLTAPSQSSHTAPTLATSGRQLDSCHHGLSLSITSSQTHHRGKTE</sequence>
<protein>
    <submittedName>
        <fullName evidence="1">Uncharacterized protein</fullName>
    </submittedName>
</protein>
<dbReference type="AlphaFoldDB" id="Q6R5G3"/>
<proteinExistence type="evidence at transcript level"/>
<dbReference type="EMBL" id="AY512919">
    <property type="protein sequence ID" value="AAR87790.1"/>
    <property type="molecule type" value="mRNA"/>
</dbReference>
<accession>Q6R5G3</accession>